<evidence type="ECO:0000256" key="1">
    <source>
        <dbReference type="SAM" id="MobiDB-lite"/>
    </source>
</evidence>
<evidence type="ECO:0000313" key="4">
    <source>
        <dbReference type="Proteomes" id="UP001403385"/>
    </source>
</evidence>
<keyword evidence="2" id="KW-0472">Membrane</keyword>
<name>A0AAW9SDV7_9BACT</name>
<organism evidence="3 4">
    <name type="scientific">Rapidithrix thailandica</name>
    <dbReference type="NCBI Taxonomy" id="413964"/>
    <lineage>
        <taxon>Bacteria</taxon>
        <taxon>Pseudomonadati</taxon>
        <taxon>Bacteroidota</taxon>
        <taxon>Cytophagia</taxon>
        <taxon>Cytophagales</taxon>
        <taxon>Flammeovirgaceae</taxon>
        <taxon>Rapidithrix</taxon>
    </lineage>
</organism>
<dbReference type="RefSeq" id="WP_346824352.1">
    <property type="nucleotide sequence ID" value="NZ_JBDKWZ010000024.1"/>
</dbReference>
<reference evidence="3 4" key="1">
    <citation type="submission" date="2024-04" db="EMBL/GenBank/DDBJ databases">
        <title>Novel genus in family Flammeovirgaceae.</title>
        <authorList>
            <person name="Nguyen T.H."/>
            <person name="Vuong T.Q."/>
            <person name="Le H."/>
            <person name="Kim S.-G."/>
        </authorList>
    </citation>
    <scope>NUCLEOTIDE SEQUENCE [LARGE SCALE GENOMIC DNA]</scope>
    <source>
        <strain evidence="3 4">JCM 23209</strain>
    </source>
</reference>
<dbReference type="Pfam" id="PF03929">
    <property type="entry name" value="PepSY_TM"/>
    <property type="match status" value="1"/>
</dbReference>
<protein>
    <submittedName>
        <fullName evidence="3">PepSY-associated TM helix domain-containing protein</fullName>
    </submittedName>
</protein>
<gene>
    <name evidence="3" type="ORF">AAG747_26900</name>
</gene>
<dbReference type="AlphaFoldDB" id="A0AAW9SDV7"/>
<keyword evidence="2" id="KW-1133">Transmembrane helix</keyword>
<keyword evidence="4" id="KW-1185">Reference proteome</keyword>
<keyword evidence="2" id="KW-0812">Transmembrane</keyword>
<dbReference type="PANTHER" id="PTHR34219">
    <property type="entry name" value="IRON-REGULATED INNER MEMBRANE PROTEIN-RELATED"/>
    <property type="match status" value="1"/>
</dbReference>
<feature type="transmembrane region" description="Helical" evidence="2">
    <location>
        <begin position="12"/>
        <end position="34"/>
    </location>
</feature>
<feature type="region of interest" description="Disordered" evidence="1">
    <location>
        <begin position="378"/>
        <end position="399"/>
    </location>
</feature>
<dbReference type="EMBL" id="JBDKWZ010000024">
    <property type="protein sequence ID" value="MEN7551572.1"/>
    <property type="molecule type" value="Genomic_DNA"/>
</dbReference>
<dbReference type="InterPro" id="IPR005625">
    <property type="entry name" value="PepSY-ass_TM"/>
</dbReference>
<dbReference type="Proteomes" id="UP001403385">
    <property type="component" value="Unassembled WGS sequence"/>
</dbReference>
<dbReference type="PROSITE" id="PS51257">
    <property type="entry name" value="PROKAR_LIPOPROTEIN"/>
    <property type="match status" value="1"/>
</dbReference>
<dbReference type="PANTHER" id="PTHR34219:SF3">
    <property type="entry name" value="BLL7967 PROTEIN"/>
    <property type="match status" value="1"/>
</dbReference>
<sequence>MTFKKLVGKLHLWLGLGSGLVVFIVSITGCIYVFSQEIHQFVDREVLEVPASSSGTRLPASVLWEKAAQALGEDRPIGWASQYRDPKASWSYSTYQPNPEALTYFGALEKYESVYLDPYTGEVLGFIDHKYDFFNIVKFLHWSLLLNTPYGQPIVGWSTFIFVILLISGMILWWPKNKKARKQRFTVKWNARWRRVNYDLHNVLGFYIASMALILAFTGMVWAFTWFKGLVYVAASGTTTPPDMSQAVSTPLTSPVSSNPMDLSMEQVWKIYPEAYCARLYMPADSTGIIMARVQQLPGVYYKSSEMQFDQYSAELLKHRRHEDKNTGEKLITANYDIHVGAILGIPGKILAFFASLICASLPVSGFMIWWGRRKKSKQKSKTPQKKKINPTAQMATTG</sequence>
<evidence type="ECO:0000313" key="3">
    <source>
        <dbReference type="EMBL" id="MEN7551572.1"/>
    </source>
</evidence>
<feature type="transmembrane region" description="Helical" evidence="2">
    <location>
        <begin position="204"/>
        <end position="227"/>
    </location>
</feature>
<proteinExistence type="predicted"/>
<feature type="transmembrane region" description="Helical" evidence="2">
    <location>
        <begin position="154"/>
        <end position="174"/>
    </location>
</feature>
<accession>A0AAW9SDV7</accession>
<feature type="compositionally biased region" description="Basic residues" evidence="1">
    <location>
        <begin position="378"/>
        <end position="389"/>
    </location>
</feature>
<evidence type="ECO:0000256" key="2">
    <source>
        <dbReference type="SAM" id="Phobius"/>
    </source>
</evidence>
<feature type="transmembrane region" description="Helical" evidence="2">
    <location>
        <begin position="350"/>
        <end position="372"/>
    </location>
</feature>
<comment type="caution">
    <text evidence="3">The sequence shown here is derived from an EMBL/GenBank/DDBJ whole genome shotgun (WGS) entry which is preliminary data.</text>
</comment>